<sequence length="292" mass="33019">METTKNINKKENLTEEEAISIGKYDPLWIINAFSRSFYEGNPAAIVALSDFPSDKKMQKLAKEFNLSETAFFCLKSPDLAQIRWFSPTQEISLCGHATLATASVIFSHLYPEKDKFSFITSNGMIETEKYNHLIQLTLPLEEIIPFITEEKVLKALGKTKPAESYLAPESHNLILIYDNAKKIKSLKPDFLTLLCFKDLPFTGIAVSALDENGYVCRYFAPWEGINEDPVTGSAQTYLAPFWSKRLNKKMLAVRQISSRGGSMEVKVLSSYLLVRGTTYTCFYGNLNSGWRE</sequence>
<accession>A0AC61QKY6</accession>
<organism evidence="1 2">
    <name type="scientific">Candidatus Syntrophosphaera thermopropionivorans</name>
    <dbReference type="NCBI Taxonomy" id="2593015"/>
    <lineage>
        <taxon>Bacteria</taxon>
        <taxon>Pseudomonadati</taxon>
        <taxon>Candidatus Cloacimonadota</taxon>
        <taxon>Candidatus Cloacimonadia</taxon>
        <taxon>Candidatus Cloacimonadales</taxon>
        <taxon>Candidatus Cloacimonadaceae</taxon>
        <taxon>Candidatus Syntrophosphaera</taxon>
    </lineage>
</organism>
<proteinExistence type="predicted"/>
<evidence type="ECO:0000313" key="1">
    <source>
        <dbReference type="EMBL" id="TDF74610.1"/>
    </source>
</evidence>
<keyword evidence="2" id="KW-1185">Reference proteome</keyword>
<dbReference type="Proteomes" id="UP000294588">
    <property type="component" value="Unassembled WGS sequence"/>
</dbReference>
<protein>
    <submittedName>
        <fullName evidence="1">PhzF family phenazine biosynthesis protein</fullName>
    </submittedName>
</protein>
<reference evidence="1" key="1">
    <citation type="submission" date="2019-03" db="EMBL/GenBank/DDBJ databases">
        <title>Candidatus Syntrophosphaera thermopropionivorans: a novel player in syntrophic propionate oxidation during anaerobic digestion.</title>
        <authorList>
            <person name="Dyksma S."/>
        </authorList>
    </citation>
    <scope>NUCLEOTIDE SEQUENCE</scope>
    <source>
        <strain evidence="1">W5</strain>
    </source>
</reference>
<evidence type="ECO:0000313" key="2">
    <source>
        <dbReference type="Proteomes" id="UP000294588"/>
    </source>
</evidence>
<dbReference type="EMBL" id="SMOG01000001">
    <property type="protein sequence ID" value="TDF74610.1"/>
    <property type="molecule type" value="Genomic_DNA"/>
</dbReference>
<name>A0AC61QKY6_9BACT</name>
<gene>
    <name evidence="1" type="ORF">E0946_00575</name>
</gene>
<comment type="caution">
    <text evidence="1">The sequence shown here is derived from an EMBL/GenBank/DDBJ whole genome shotgun (WGS) entry which is preliminary data.</text>
</comment>